<dbReference type="SUPFAM" id="SSF53335">
    <property type="entry name" value="S-adenosyl-L-methionine-dependent methyltransferases"/>
    <property type="match status" value="1"/>
</dbReference>
<dbReference type="Pfam" id="PF13489">
    <property type="entry name" value="Methyltransf_23"/>
    <property type="match status" value="1"/>
</dbReference>
<organism evidence="2 3">
    <name type="scientific">Glarea lozoyensis (strain ATCC 20868 / MF5171)</name>
    <dbReference type="NCBI Taxonomy" id="1116229"/>
    <lineage>
        <taxon>Eukaryota</taxon>
        <taxon>Fungi</taxon>
        <taxon>Dikarya</taxon>
        <taxon>Ascomycota</taxon>
        <taxon>Pezizomycotina</taxon>
        <taxon>Leotiomycetes</taxon>
        <taxon>Helotiales</taxon>
        <taxon>Helotiaceae</taxon>
        <taxon>Glarea</taxon>
    </lineage>
</organism>
<dbReference type="GeneID" id="19463000"/>
<name>S3DX71_GLAL2</name>
<dbReference type="Gene3D" id="3.40.50.150">
    <property type="entry name" value="Vaccinia Virus protein VP39"/>
    <property type="match status" value="1"/>
</dbReference>
<keyword evidence="2" id="KW-0489">Methyltransferase</keyword>
<gene>
    <name evidence="2" type="ORF">GLAREA_03945</name>
</gene>
<dbReference type="InterPro" id="IPR029063">
    <property type="entry name" value="SAM-dependent_MTases_sf"/>
</dbReference>
<feature type="compositionally biased region" description="Basic and acidic residues" evidence="1">
    <location>
        <begin position="299"/>
        <end position="309"/>
    </location>
</feature>
<proteinExistence type="predicted"/>
<evidence type="ECO:0000256" key="1">
    <source>
        <dbReference type="SAM" id="MobiDB-lite"/>
    </source>
</evidence>
<feature type="region of interest" description="Disordered" evidence="1">
    <location>
        <begin position="87"/>
        <end position="106"/>
    </location>
</feature>
<dbReference type="HOGENOM" id="CLU_709908_0_0_1"/>
<dbReference type="GO" id="GO:0032259">
    <property type="term" value="P:methylation"/>
    <property type="evidence" value="ECO:0007669"/>
    <property type="project" value="UniProtKB-KW"/>
</dbReference>
<dbReference type="OrthoDB" id="2013972at2759"/>
<keyword evidence="2" id="KW-0808">Transferase</keyword>
<dbReference type="GO" id="GO:0008168">
    <property type="term" value="F:methyltransferase activity"/>
    <property type="evidence" value="ECO:0007669"/>
    <property type="project" value="UniProtKB-KW"/>
</dbReference>
<protein>
    <submittedName>
        <fullName evidence="2">S-adenosyl-L-methionine-dependent methyltransferase</fullName>
    </submittedName>
</protein>
<keyword evidence="3" id="KW-1185">Reference proteome</keyword>
<feature type="region of interest" description="Disordered" evidence="1">
    <location>
        <begin position="292"/>
        <end position="363"/>
    </location>
</feature>
<dbReference type="RefSeq" id="XP_008082389.1">
    <property type="nucleotide sequence ID" value="XM_008084198.1"/>
</dbReference>
<dbReference type="KEGG" id="glz:GLAREA_03945"/>
<evidence type="ECO:0000313" key="3">
    <source>
        <dbReference type="Proteomes" id="UP000016922"/>
    </source>
</evidence>
<sequence>MSSPPQETLAIDPDATRDDPALDGEEMADVETKAKLSIDSDEAKEDADAEVILSATASVSSSLYESVEENGRNYHKYKEGKYYLPNDENVPSISEPEPESGQLNSQKNIPIVSVPANLTFEVDDIEDAWVYSHQFSYIHGRLMAFALKNPLEVFKKAFKSLSPGGYFEMQDLNLPIKALDNSLEGTTMQRISELLLSTVAKVGLDPTTTGRYKKMMEEVGFVDIKEVVIEWPIGTWAKGAYHKKLGRWFRRDMEVGTEGILMGLFTRVIGMTREEVLELVVELKREMRDPKIHAYQPLAEEKKAKKKDDDDQDGGGQPSANGNKNGKPKNKEKQEAYLANYGKKASGGKQPKKNEGTKQKTARVLRTKLSSVVKFLKKTFTIEPKTREI</sequence>
<reference evidence="2 3" key="1">
    <citation type="journal article" date="2013" name="BMC Genomics">
        <title>Genomics-driven discovery of the pneumocandin biosynthetic gene cluster in the fungus Glarea lozoyensis.</title>
        <authorList>
            <person name="Chen L."/>
            <person name="Yue Q."/>
            <person name="Zhang X."/>
            <person name="Xiang M."/>
            <person name="Wang C."/>
            <person name="Li S."/>
            <person name="Che Y."/>
            <person name="Ortiz-Lopez F.J."/>
            <person name="Bills G.F."/>
            <person name="Liu X."/>
            <person name="An Z."/>
        </authorList>
    </citation>
    <scope>NUCLEOTIDE SEQUENCE [LARGE SCALE GENOMIC DNA]</scope>
    <source>
        <strain evidence="3">ATCC 20868 / MF5171</strain>
    </source>
</reference>
<evidence type="ECO:0000313" key="2">
    <source>
        <dbReference type="EMBL" id="EPE30978.1"/>
    </source>
</evidence>
<accession>S3DX71</accession>
<dbReference type="EMBL" id="KE145363">
    <property type="protein sequence ID" value="EPE30978.1"/>
    <property type="molecule type" value="Genomic_DNA"/>
</dbReference>
<feature type="region of interest" description="Disordered" evidence="1">
    <location>
        <begin position="1"/>
        <end position="47"/>
    </location>
</feature>
<dbReference type="Proteomes" id="UP000016922">
    <property type="component" value="Unassembled WGS sequence"/>
</dbReference>
<dbReference type="AlphaFoldDB" id="S3DX71"/>